<reference evidence="2 3" key="1">
    <citation type="submission" date="2023-03" db="EMBL/GenBank/DDBJ databases">
        <title>Description of Hydrogenimonas sp. ISO32.</title>
        <authorList>
            <person name="Mino S."/>
            <person name="Fukazawa S."/>
            <person name="Sawabe T."/>
        </authorList>
    </citation>
    <scope>NUCLEOTIDE SEQUENCE [LARGE SCALE GENOMIC DNA]</scope>
    <source>
        <strain evidence="2 3">ISO32</strain>
    </source>
</reference>
<gene>
    <name evidence="2" type="ORF">HCR_09300</name>
</gene>
<keyword evidence="3" id="KW-1185">Reference proteome</keyword>
<dbReference type="RefSeq" id="WP_286337806.1">
    <property type="nucleotide sequence ID" value="NZ_AP027370.1"/>
</dbReference>
<sequence length="89" mass="10534">MRPYFSSTACDVGKAIILRSDDGLVFTSRSFAKTVKDYKFKQECIWHYNFTSLKETNNIIGNWIRFYNEERRHLALKYRTPAEAYRLAA</sequence>
<name>A0ABN6WUI8_9BACT</name>
<evidence type="ECO:0000313" key="3">
    <source>
        <dbReference type="Proteomes" id="UP001321445"/>
    </source>
</evidence>
<organism evidence="2 3">
    <name type="scientific">Hydrogenimonas cancrithermarum</name>
    <dbReference type="NCBI Taxonomy" id="2993563"/>
    <lineage>
        <taxon>Bacteria</taxon>
        <taxon>Pseudomonadati</taxon>
        <taxon>Campylobacterota</taxon>
        <taxon>Epsilonproteobacteria</taxon>
        <taxon>Campylobacterales</taxon>
        <taxon>Hydrogenimonadaceae</taxon>
        <taxon>Hydrogenimonas</taxon>
    </lineage>
</organism>
<dbReference type="InterPro" id="IPR001584">
    <property type="entry name" value="Integrase_cat-core"/>
</dbReference>
<proteinExistence type="predicted"/>
<accession>A0ABN6WUI8</accession>
<protein>
    <recommendedName>
        <fullName evidence="1">Integrase catalytic domain-containing protein</fullName>
    </recommendedName>
</protein>
<dbReference type="EMBL" id="AP027370">
    <property type="protein sequence ID" value="BDY12618.1"/>
    <property type="molecule type" value="Genomic_DNA"/>
</dbReference>
<dbReference type="SUPFAM" id="SSF53098">
    <property type="entry name" value="Ribonuclease H-like"/>
    <property type="match status" value="1"/>
</dbReference>
<feature type="domain" description="Integrase catalytic" evidence="1">
    <location>
        <begin position="39"/>
        <end position="81"/>
    </location>
</feature>
<dbReference type="Proteomes" id="UP001321445">
    <property type="component" value="Chromosome"/>
</dbReference>
<dbReference type="InterPro" id="IPR012337">
    <property type="entry name" value="RNaseH-like_sf"/>
</dbReference>
<evidence type="ECO:0000259" key="1">
    <source>
        <dbReference type="Pfam" id="PF13683"/>
    </source>
</evidence>
<dbReference type="Pfam" id="PF13683">
    <property type="entry name" value="rve_3"/>
    <property type="match status" value="1"/>
</dbReference>
<evidence type="ECO:0000313" key="2">
    <source>
        <dbReference type="EMBL" id="BDY12618.1"/>
    </source>
</evidence>